<organism evidence="3 4">
    <name type="scientific">Tunturiibacter gelidiferens</name>
    <dbReference type="NCBI Taxonomy" id="3069689"/>
    <lineage>
        <taxon>Bacteria</taxon>
        <taxon>Pseudomonadati</taxon>
        <taxon>Acidobacteriota</taxon>
        <taxon>Terriglobia</taxon>
        <taxon>Terriglobales</taxon>
        <taxon>Acidobacteriaceae</taxon>
        <taxon>Tunturiibacter</taxon>
    </lineage>
</organism>
<dbReference type="RefSeq" id="WP_183975510.1">
    <property type="nucleotide sequence ID" value="NZ_JACHEB010000003.1"/>
</dbReference>
<keyword evidence="1" id="KW-0240">DNA-directed RNA polymerase</keyword>
<evidence type="ECO:0000256" key="1">
    <source>
        <dbReference type="ARBA" id="ARBA00022478"/>
    </source>
</evidence>
<sequence>MRSELIFRARETVDNKYKLCQTASKATRRLHISAKNTTDTINDAFLRIAGGDDASLSANPVLASS</sequence>
<evidence type="ECO:0000313" key="3">
    <source>
        <dbReference type="EMBL" id="MBB5328235.1"/>
    </source>
</evidence>
<protein>
    <submittedName>
        <fullName evidence="3">Uncharacterized protein</fullName>
    </submittedName>
</protein>
<comment type="caution">
    <text evidence="3">The sequence shown here is derived from an EMBL/GenBank/DDBJ whole genome shotgun (WGS) entry which is preliminary data.</text>
</comment>
<evidence type="ECO:0000313" key="4">
    <source>
        <dbReference type="Proteomes" id="UP000535182"/>
    </source>
</evidence>
<dbReference type="EMBL" id="JACHEB010000003">
    <property type="protein sequence ID" value="MBB5328235.1"/>
    <property type="molecule type" value="Genomic_DNA"/>
</dbReference>
<dbReference type="Proteomes" id="UP000535182">
    <property type="component" value="Unassembled WGS sequence"/>
</dbReference>
<dbReference type="SUPFAM" id="SSF63562">
    <property type="entry name" value="RPB6/omega subunit-like"/>
    <property type="match status" value="1"/>
</dbReference>
<dbReference type="InterPro" id="IPR036161">
    <property type="entry name" value="RPB6/omega-like_sf"/>
</dbReference>
<name>A0A9X0QDD6_9BACT</name>
<dbReference type="GO" id="GO:0003899">
    <property type="term" value="F:DNA-directed RNA polymerase activity"/>
    <property type="evidence" value="ECO:0007669"/>
    <property type="project" value="InterPro"/>
</dbReference>
<accession>A0A9X0QDD6</accession>
<keyword evidence="4" id="KW-1185">Reference proteome</keyword>
<dbReference type="AlphaFoldDB" id="A0A9X0QDD6"/>
<dbReference type="GO" id="GO:0003677">
    <property type="term" value="F:DNA binding"/>
    <property type="evidence" value="ECO:0007669"/>
    <property type="project" value="InterPro"/>
</dbReference>
<keyword evidence="2" id="KW-0804">Transcription</keyword>
<dbReference type="GO" id="GO:0006351">
    <property type="term" value="P:DNA-templated transcription"/>
    <property type="evidence" value="ECO:0007669"/>
    <property type="project" value="InterPro"/>
</dbReference>
<proteinExistence type="predicted"/>
<gene>
    <name evidence="3" type="ORF">HDF14_001841</name>
</gene>
<reference evidence="3 4" key="1">
    <citation type="submission" date="2020-08" db="EMBL/GenBank/DDBJ databases">
        <title>Genomic Encyclopedia of Type Strains, Phase IV (KMG-V): Genome sequencing to study the core and pangenomes of soil and plant-associated prokaryotes.</title>
        <authorList>
            <person name="Whitman W."/>
        </authorList>
    </citation>
    <scope>NUCLEOTIDE SEQUENCE [LARGE SCALE GENOMIC DNA]</scope>
    <source>
        <strain evidence="3 4">X5P2</strain>
    </source>
</reference>
<dbReference type="GO" id="GO:0000428">
    <property type="term" value="C:DNA-directed RNA polymerase complex"/>
    <property type="evidence" value="ECO:0007669"/>
    <property type="project" value="UniProtKB-KW"/>
</dbReference>
<evidence type="ECO:0000256" key="2">
    <source>
        <dbReference type="ARBA" id="ARBA00023163"/>
    </source>
</evidence>